<name>A0A485LMY9_9STRA</name>
<dbReference type="EMBL" id="VJMH01007230">
    <property type="protein sequence ID" value="KAF0684864.1"/>
    <property type="molecule type" value="Genomic_DNA"/>
</dbReference>
<evidence type="ECO:0000313" key="2">
    <source>
        <dbReference type="EMBL" id="KAF0684864.1"/>
    </source>
</evidence>
<feature type="transmembrane region" description="Helical" evidence="1">
    <location>
        <begin position="238"/>
        <end position="262"/>
    </location>
</feature>
<organism evidence="3 4">
    <name type="scientific">Aphanomyces stellatus</name>
    <dbReference type="NCBI Taxonomy" id="120398"/>
    <lineage>
        <taxon>Eukaryota</taxon>
        <taxon>Sar</taxon>
        <taxon>Stramenopiles</taxon>
        <taxon>Oomycota</taxon>
        <taxon>Saprolegniomycetes</taxon>
        <taxon>Saprolegniales</taxon>
        <taxon>Verrucalvaceae</taxon>
        <taxon>Aphanomyces</taxon>
    </lineage>
</organism>
<sequence length="351" mass="39820">MDGGRHPSTNESFPDIRALHPVDEVDNEHETMSDSRPSILTPKEYSAYNMEQFDCPMTPTMGPSTPLTPRTSAVRAPLTPVATTPRMARYTHSGRMSMAGAQGSPQAAMPPRILLMPRRSEPQLQQFHAPPLRTRSSTSAFHFRRQTSVVDLRPRLAPLKSKARPSEKEKMENEVLPDEMVDHMFAMTPRSTSSSAAQEDNDFHPSQSPIAVIEAPAHEMQMQYEEKMDCIMSSANHLGVAVFVDMMLKLVMFLVFMTYIDPIRMVFSIFGYSSSFSFSIRQYFMFITFCAFDILLLVVWGWNDFGDKQLYRTILGVSNIVILALEMAITTRLLVLLRSLTPEQFLDLHER</sequence>
<keyword evidence="4" id="KW-1185">Reference proteome</keyword>
<dbReference type="AlphaFoldDB" id="A0A485LMY9"/>
<evidence type="ECO:0000256" key="1">
    <source>
        <dbReference type="SAM" id="Phobius"/>
    </source>
</evidence>
<feature type="transmembrane region" description="Helical" evidence="1">
    <location>
        <begin position="314"/>
        <end position="335"/>
    </location>
</feature>
<reference evidence="3 4" key="1">
    <citation type="submission" date="2019-03" db="EMBL/GenBank/DDBJ databases">
        <authorList>
            <person name="Gaulin E."/>
            <person name="Dumas B."/>
        </authorList>
    </citation>
    <scope>NUCLEOTIDE SEQUENCE [LARGE SCALE GENOMIC DNA]</scope>
    <source>
        <strain evidence="3">CBS 568.67</strain>
    </source>
</reference>
<dbReference type="Proteomes" id="UP000332933">
    <property type="component" value="Unassembled WGS sequence"/>
</dbReference>
<keyword evidence="1" id="KW-0472">Membrane</keyword>
<reference evidence="2" key="2">
    <citation type="submission" date="2019-06" db="EMBL/GenBank/DDBJ databases">
        <title>Genomics analysis of Aphanomyces spp. identifies a new class of oomycete effector associated with host adaptation.</title>
        <authorList>
            <person name="Gaulin E."/>
        </authorList>
    </citation>
    <scope>NUCLEOTIDE SEQUENCE</scope>
    <source>
        <strain evidence="2">CBS 578.67</strain>
    </source>
</reference>
<feature type="transmembrane region" description="Helical" evidence="1">
    <location>
        <begin position="283"/>
        <end position="302"/>
    </location>
</feature>
<keyword evidence="1" id="KW-1133">Transmembrane helix</keyword>
<keyword evidence="1" id="KW-0812">Transmembrane</keyword>
<gene>
    <name evidence="3" type="primary">Aste57867_23209</name>
    <name evidence="2" type="ORF">As57867_023138</name>
    <name evidence="3" type="ORF">ASTE57867_23209</name>
</gene>
<evidence type="ECO:0000313" key="4">
    <source>
        <dbReference type="Proteomes" id="UP000332933"/>
    </source>
</evidence>
<evidence type="ECO:0000313" key="3">
    <source>
        <dbReference type="EMBL" id="VFT99856.1"/>
    </source>
</evidence>
<proteinExistence type="predicted"/>
<accession>A0A485LMY9</accession>
<protein>
    <submittedName>
        <fullName evidence="3">Aste57867_23209 protein</fullName>
    </submittedName>
</protein>
<dbReference type="OrthoDB" id="72503at2759"/>
<dbReference type="EMBL" id="CAADRA010007256">
    <property type="protein sequence ID" value="VFT99856.1"/>
    <property type="molecule type" value="Genomic_DNA"/>
</dbReference>